<dbReference type="EMBL" id="EF648212">
    <property type="protein sequence ID" value="ABV54347.1"/>
    <property type="molecule type" value="Genomic_DNA"/>
</dbReference>
<evidence type="ECO:0000313" key="1">
    <source>
        <dbReference type="EMBL" id="ABV54347.1"/>
    </source>
</evidence>
<organism evidence="1">
    <name type="scientific">Stutzerimonas stutzeri</name>
    <name type="common">Pseudomonas stutzeri</name>
    <dbReference type="NCBI Taxonomy" id="316"/>
    <lineage>
        <taxon>Bacteria</taxon>
        <taxon>Pseudomonadati</taxon>
        <taxon>Pseudomonadota</taxon>
        <taxon>Gammaproteobacteria</taxon>
        <taxon>Pseudomonadales</taxon>
        <taxon>Pseudomonadaceae</taxon>
        <taxon>Stutzerimonas</taxon>
    </lineage>
</organism>
<sequence>MSLDVAYSIEVDDYVDPDKAYDLYWAGLIADKQAFLCPGTDCTAQVTCCNIDKDAQNMRVVPHFRVYGKNHAETCEVARGVDYAINYTLRKDKSKEKESIDKSIVDEFILKRPDSYYDERLPGSPETKKAKKQLMYKGGSLEERLREIGCSTKIYSVRSVVSRYIRYEKDGSIRSRRVNVLGKDAAYTSIMKCVWEQDLEKLPDYPVIYYGWAYVDRLSSDQGYRIKFKKKLKFGEKTLDATIMIFDNLINSYKIKKLVSTRLTKIVSASKKAFVFRLRQT</sequence>
<name>B3SPU3_STUST</name>
<reference evidence="1" key="1">
    <citation type="journal article" date="2008" name="J. Bacteriol.">
        <title>A family of insertion sequences that impacts integrons by specific targeting of gene cassette recombination sites, the IS1111-attC Group.</title>
        <authorList>
            <person name="Tetu S.G."/>
            <person name="Holmes A.J."/>
        </authorList>
    </citation>
    <scope>NUCLEOTIDE SEQUENCE</scope>
    <source>
        <strain evidence="1">ATCC 14405</strain>
    </source>
</reference>
<protein>
    <submittedName>
        <fullName evidence="1">Uncharacterized protein</fullName>
    </submittedName>
</protein>
<dbReference type="AlphaFoldDB" id="B3SPU3"/>
<proteinExistence type="predicted"/>
<accession>B3SPU3</accession>